<proteinExistence type="inferred from homology"/>
<evidence type="ECO:0000259" key="11">
    <source>
        <dbReference type="SMART" id="SM00756"/>
    </source>
</evidence>
<keyword evidence="8" id="KW-1015">Disulfide bond</keyword>
<evidence type="ECO:0000256" key="2">
    <source>
        <dbReference type="ARBA" id="ARBA00006214"/>
    </source>
</evidence>
<comment type="similarity">
    <text evidence="2">Belongs to the VKOR family.</text>
</comment>
<evidence type="ECO:0000256" key="5">
    <source>
        <dbReference type="ARBA" id="ARBA00022989"/>
    </source>
</evidence>
<evidence type="ECO:0000256" key="3">
    <source>
        <dbReference type="ARBA" id="ARBA00022692"/>
    </source>
</evidence>
<evidence type="ECO:0000313" key="13">
    <source>
        <dbReference type="Proteomes" id="UP000199475"/>
    </source>
</evidence>
<organism evidence="12 13">
    <name type="scientific">Tessaracoccus oleiagri</name>
    <dbReference type="NCBI Taxonomy" id="686624"/>
    <lineage>
        <taxon>Bacteria</taxon>
        <taxon>Bacillati</taxon>
        <taxon>Actinomycetota</taxon>
        <taxon>Actinomycetes</taxon>
        <taxon>Propionibacteriales</taxon>
        <taxon>Propionibacteriaceae</taxon>
        <taxon>Tessaracoccus</taxon>
    </lineage>
</organism>
<comment type="subcellular location">
    <subcellularLocation>
        <location evidence="1">Membrane</location>
        <topology evidence="1">Multi-pass membrane protein</topology>
    </subcellularLocation>
</comment>
<evidence type="ECO:0000256" key="8">
    <source>
        <dbReference type="ARBA" id="ARBA00023157"/>
    </source>
</evidence>
<dbReference type="EMBL" id="FNGP01000002">
    <property type="protein sequence ID" value="SDL38130.1"/>
    <property type="molecule type" value="Genomic_DNA"/>
</dbReference>
<evidence type="ECO:0000256" key="7">
    <source>
        <dbReference type="ARBA" id="ARBA00023136"/>
    </source>
</evidence>
<evidence type="ECO:0000256" key="9">
    <source>
        <dbReference type="ARBA" id="ARBA00023284"/>
    </source>
</evidence>
<name>A0A1G9JKI2_9ACTN</name>
<feature type="transmembrane region" description="Helical" evidence="10">
    <location>
        <begin position="187"/>
        <end position="211"/>
    </location>
</feature>
<dbReference type="SMART" id="SM00756">
    <property type="entry name" value="VKc"/>
    <property type="match status" value="1"/>
</dbReference>
<dbReference type="AlphaFoldDB" id="A0A1G9JKI2"/>
<dbReference type="PANTHER" id="PTHR34573:SF1">
    <property type="entry name" value="VITAMIN K EPOXIDE REDUCTASE DOMAIN-CONTAINING PROTEIN"/>
    <property type="match status" value="1"/>
</dbReference>
<dbReference type="RefSeq" id="WP_093250786.1">
    <property type="nucleotide sequence ID" value="NZ_FNGP01000002.1"/>
</dbReference>
<dbReference type="InterPro" id="IPR012932">
    <property type="entry name" value="VKOR"/>
</dbReference>
<feature type="transmembrane region" description="Helical" evidence="10">
    <location>
        <begin position="87"/>
        <end position="106"/>
    </location>
</feature>
<dbReference type="Gene3D" id="1.20.1440.130">
    <property type="entry name" value="VKOR domain"/>
    <property type="match status" value="1"/>
</dbReference>
<dbReference type="GO" id="GO:0016020">
    <property type="term" value="C:membrane"/>
    <property type="evidence" value="ECO:0007669"/>
    <property type="project" value="UniProtKB-SubCell"/>
</dbReference>
<evidence type="ECO:0000256" key="4">
    <source>
        <dbReference type="ARBA" id="ARBA00022719"/>
    </source>
</evidence>
<accession>A0A1G9JKI2</accession>
<keyword evidence="6" id="KW-0560">Oxidoreductase</keyword>
<feature type="transmembrane region" description="Helical" evidence="10">
    <location>
        <begin position="26"/>
        <end position="47"/>
    </location>
</feature>
<dbReference type="GO" id="GO:0048038">
    <property type="term" value="F:quinone binding"/>
    <property type="evidence" value="ECO:0007669"/>
    <property type="project" value="UniProtKB-KW"/>
</dbReference>
<dbReference type="CDD" id="cd12922">
    <property type="entry name" value="VKOR_5"/>
    <property type="match status" value="1"/>
</dbReference>
<feature type="transmembrane region" description="Helical" evidence="10">
    <location>
        <begin position="113"/>
        <end position="134"/>
    </location>
</feature>
<dbReference type="Proteomes" id="UP000199475">
    <property type="component" value="Unassembled WGS sequence"/>
</dbReference>
<dbReference type="GO" id="GO:0016491">
    <property type="term" value="F:oxidoreductase activity"/>
    <property type="evidence" value="ECO:0007669"/>
    <property type="project" value="UniProtKB-KW"/>
</dbReference>
<dbReference type="OrthoDB" id="9783799at2"/>
<keyword evidence="13" id="KW-1185">Reference proteome</keyword>
<feature type="transmembrane region" description="Helical" evidence="10">
    <location>
        <begin position="140"/>
        <end position="166"/>
    </location>
</feature>
<dbReference type="Pfam" id="PF07884">
    <property type="entry name" value="VKOR"/>
    <property type="match status" value="1"/>
</dbReference>
<feature type="domain" description="Vitamin K epoxide reductase" evidence="11">
    <location>
        <begin position="24"/>
        <end position="165"/>
    </location>
</feature>
<evidence type="ECO:0000256" key="1">
    <source>
        <dbReference type="ARBA" id="ARBA00004141"/>
    </source>
</evidence>
<evidence type="ECO:0000313" key="12">
    <source>
        <dbReference type="EMBL" id="SDL38130.1"/>
    </source>
</evidence>
<evidence type="ECO:0000256" key="10">
    <source>
        <dbReference type="SAM" id="Phobius"/>
    </source>
</evidence>
<reference evidence="12 13" key="1">
    <citation type="submission" date="2016-10" db="EMBL/GenBank/DDBJ databases">
        <authorList>
            <person name="de Groot N.N."/>
        </authorList>
    </citation>
    <scope>NUCLEOTIDE SEQUENCE [LARGE SCALE GENOMIC DNA]</scope>
    <source>
        <strain evidence="12 13">CGMCC 1.9159</strain>
    </source>
</reference>
<gene>
    <name evidence="12" type="ORF">SAMN04488242_1321</name>
</gene>
<dbReference type="PANTHER" id="PTHR34573">
    <property type="entry name" value="VKC DOMAIN-CONTAINING PROTEIN"/>
    <property type="match status" value="1"/>
</dbReference>
<dbReference type="InterPro" id="IPR038354">
    <property type="entry name" value="VKOR_sf"/>
</dbReference>
<evidence type="ECO:0000256" key="6">
    <source>
        <dbReference type="ARBA" id="ARBA00023002"/>
    </source>
</evidence>
<dbReference type="STRING" id="686624.SAMN04488242_1321"/>
<keyword evidence="3 10" id="KW-0812">Transmembrane</keyword>
<dbReference type="InterPro" id="IPR041714">
    <property type="entry name" value="VKOR_Actinobacteria"/>
</dbReference>
<keyword evidence="7 10" id="KW-0472">Membrane</keyword>
<keyword evidence="5 10" id="KW-1133">Transmembrane helix</keyword>
<sequence length="215" mass="23750">MDTRDRDADDYADSVLDGPTPRDRHLLFGEMLVFAIISLVASFVLSYDAVLLAANPDVALACSINSVFDCAEVGRSWQAQVFGFPNAFLGLISEPVVMTIAVASLAGVRFPRWFMMTANAVYLLGVIFAYWLLYQSTFEIGALCPWCITVTIATTFVFYSMTYWNILEGNIPWSAETQAKALRFARGGWLTIALIAWLAIVVVMEVAVWVLPPLG</sequence>
<protein>
    <submittedName>
        <fullName evidence="12">Uncharacterized membrane protein</fullName>
    </submittedName>
</protein>
<keyword evidence="4" id="KW-0874">Quinone</keyword>
<keyword evidence="9" id="KW-0676">Redox-active center</keyword>